<evidence type="ECO:0000256" key="10">
    <source>
        <dbReference type="PROSITE-ProRule" id="PRU01360"/>
    </source>
</evidence>
<comment type="subcellular location">
    <subcellularLocation>
        <location evidence="1 10">Cell outer membrane</location>
        <topology evidence="1 10">Multi-pass membrane protein</topology>
    </subcellularLocation>
</comment>
<keyword evidence="5" id="KW-0732">Signal</keyword>
<evidence type="ECO:0000259" key="13">
    <source>
        <dbReference type="Pfam" id="PF07715"/>
    </source>
</evidence>
<protein>
    <submittedName>
        <fullName evidence="14">TonB-dependent Receptor</fullName>
    </submittedName>
</protein>
<evidence type="ECO:0000256" key="7">
    <source>
        <dbReference type="ARBA" id="ARBA00023136"/>
    </source>
</evidence>
<evidence type="ECO:0000256" key="8">
    <source>
        <dbReference type="ARBA" id="ARBA00023170"/>
    </source>
</evidence>
<keyword evidence="2 10" id="KW-0813">Transport</keyword>
<proteinExistence type="inferred from homology"/>
<reference evidence="14 15" key="1">
    <citation type="journal article" date="2012" name="J. Bacteriol.">
        <title>Genome Sequence of Galbibacter marinum Type Strain ck-I2-15.</title>
        <authorList>
            <person name="Lai Q."/>
            <person name="Li C."/>
            <person name="Shao Z."/>
        </authorList>
    </citation>
    <scope>NUCLEOTIDE SEQUENCE [LARGE SCALE GENOMIC DNA]</scope>
    <source>
        <strain evidence="15">ck-I2-15</strain>
    </source>
</reference>
<evidence type="ECO:0000256" key="2">
    <source>
        <dbReference type="ARBA" id="ARBA00022448"/>
    </source>
</evidence>
<dbReference type="Gene3D" id="2.40.170.20">
    <property type="entry name" value="TonB-dependent receptor, beta-barrel domain"/>
    <property type="match status" value="1"/>
</dbReference>
<dbReference type="PROSITE" id="PS01156">
    <property type="entry name" value="TONB_DEPENDENT_REC_2"/>
    <property type="match status" value="1"/>
</dbReference>
<name>K2Q6U7_9FLAO</name>
<evidence type="ECO:0000313" key="14">
    <source>
        <dbReference type="EMBL" id="EKF56601.1"/>
    </source>
</evidence>
<comment type="similarity">
    <text evidence="10 11">Belongs to the TonB-dependent receptor family.</text>
</comment>
<organism evidence="14 15">
    <name type="scientific">Galbibacter marinus</name>
    <dbReference type="NCBI Taxonomy" id="555500"/>
    <lineage>
        <taxon>Bacteria</taxon>
        <taxon>Pseudomonadati</taxon>
        <taxon>Bacteroidota</taxon>
        <taxon>Flavobacteriia</taxon>
        <taxon>Flavobacteriales</taxon>
        <taxon>Flavobacteriaceae</taxon>
        <taxon>Galbibacter</taxon>
    </lineage>
</organism>
<evidence type="ECO:0000259" key="12">
    <source>
        <dbReference type="Pfam" id="PF00593"/>
    </source>
</evidence>
<dbReference type="eggNOG" id="COG4771">
    <property type="taxonomic scope" value="Bacteria"/>
</dbReference>
<dbReference type="EMBL" id="AMSG01000001">
    <property type="protein sequence ID" value="EKF56601.1"/>
    <property type="molecule type" value="Genomic_DNA"/>
</dbReference>
<dbReference type="OrthoDB" id="9782587at2"/>
<evidence type="ECO:0000256" key="5">
    <source>
        <dbReference type="ARBA" id="ARBA00022729"/>
    </source>
</evidence>
<dbReference type="SUPFAM" id="SSF56935">
    <property type="entry name" value="Porins"/>
    <property type="match status" value="1"/>
</dbReference>
<keyword evidence="9 10" id="KW-0998">Cell outer membrane</keyword>
<dbReference type="Pfam" id="PF00593">
    <property type="entry name" value="TonB_dep_Rec_b-barrel"/>
    <property type="match status" value="1"/>
</dbReference>
<evidence type="ECO:0000256" key="6">
    <source>
        <dbReference type="ARBA" id="ARBA00023077"/>
    </source>
</evidence>
<dbReference type="Gene3D" id="2.170.130.10">
    <property type="entry name" value="TonB-dependent receptor, plug domain"/>
    <property type="match status" value="1"/>
</dbReference>
<dbReference type="InterPro" id="IPR000531">
    <property type="entry name" value="Beta-barrel_TonB"/>
</dbReference>
<keyword evidence="4 10" id="KW-0812">Transmembrane</keyword>
<dbReference type="InterPro" id="IPR039426">
    <property type="entry name" value="TonB-dep_rcpt-like"/>
</dbReference>
<dbReference type="Proteomes" id="UP000007364">
    <property type="component" value="Unassembled WGS sequence"/>
</dbReference>
<accession>K2Q6U7</accession>
<dbReference type="RefSeq" id="WP_008989931.1">
    <property type="nucleotide sequence ID" value="NZ_AMSG01000001.1"/>
</dbReference>
<evidence type="ECO:0000256" key="11">
    <source>
        <dbReference type="RuleBase" id="RU003357"/>
    </source>
</evidence>
<dbReference type="GO" id="GO:0009279">
    <property type="term" value="C:cell outer membrane"/>
    <property type="evidence" value="ECO:0007669"/>
    <property type="project" value="UniProtKB-SubCell"/>
</dbReference>
<evidence type="ECO:0000313" key="15">
    <source>
        <dbReference type="Proteomes" id="UP000007364"/>
    </source>
</evidence>
<keyword evidence="3 10" id="KW-1134">Transmembrane beta strand</keyword>
<dbReference type="Pfam" id="PF13715">
    <property type="entry name" value="CarbopepD_reg_2"/>
    <property type="match status" value="1"/>
</dbReference>
<dbReference type="PANTHER" id="PTHR30069:SF29">
    <property type="entry name" value="HEMOGLOBIN AND HEMOGLOBIN-HAPTOGLOBIN-BINDING PROTEIN 1-RELATED"/>
    <property type="match status" value="1"/>
</dbReference>
<keyword evidence="15" id="KW-1185">Reference proteome</keyword>
<dbReference type="PROSITE" id="PS52016">
    <property type="entry name" value="TONB_DEPENDENT_REC_3"/>
    <property type="match status" value="1"/>
</dbReference>
<keyword evidence="8 14" id="KW-0675">Receptor</keyword>
<dbReference type="AlphaFoldDB" id="K2Q6U7"/>
<feature type="domain" description="TonB-dependent receptor-like beta-barrel" evidence="12">
    <location>
        <begin position="271"/>
        <end position="733"/>
    </location>
</feature>
<evidence type="ECO:0000256" key="1">
    <source>
        <dbReference type="ARBA" id="ARBA00004571"/>
    </source>
</evidence>
<dbReference type="GO" id="GO:0044718">
    <property type="term" value="P:siderophore transmembrane transport"/>
    <property type="evidence" value="ECO:0007669"/>
    <property type="project" value="TreeGrafter"/>
</dbReference>
<feature type="domain" description="TonB-dependent receptor plug" evidence="13">
    <location>
        <begin position="112"/>
        <end position="220"/>
    </location>
</feature>
<evidence type="ECO:0000256" key="4">
    <source>
        <dbReference type="ARBA" id="ARBA00022692"/>
    </source>
</evidence>
<comment type="caution">
    <text evidence="14">The sequence shown here is derived from an EMBL/GenBank/DDBJ whole genome shotgun (WGS) entry which is preliminary data.</text>
</comment>
<dbReference type="PANTHER" id="PTHR30069">
    <property type="entry name" value="TONB-DEPENDENT OUTER MEMBRANE RECEPTOR"/>
    <property type="match status" value="1"/>
</dbReference>
<dbReference type="PATRIC" id="fig|555500.3.peg.55"/>
<gene>
    <name evidence="14" type="ORF">I215_00265</name>
</gene>
<dbReference type="Pfam" id="PF07715">
    <property type="entry name" value="Plug"/>
    <property type="match status" value="1"/>
</dbReference>
<dbReference type="InterPro" id="IPR037066">
    <property type="entry name" value="Plug_dom_sf"/>
</dbReference>
<dbReference type="GO" id="GO:0015344">
    <property type="term" value="F:siderophore uptake transmembrane transporter activity"/>
    <property type="evidence" value="ECO:0007669"/>
    <property type="project" value="TreeGrafter"/>
</dbReference>
<dbReference type="SUPFAM" id="SSF49464">
    <property type="entry name" value="Carboxypeptidase regulatory domain-like"/>
    <property type="match status" value="1"/>
</dbReference>
<keyword evidence="6 11" id="KW-0798">TonB box</keyword>
<dbReference type="InterPro" id="IPR036942">
    <property type="entry name" value="Beta-barrel_TonB_sf"/>
</dbReference>
<evidence type="ECO:0000256" key="9">
    <source>
        <dbReference type="ARBA" id="ARBA00023237"/>
    </source>
</evidence>
<keyword evidence="7 10" id="KW-0472">Membrane</keyword>
<dbReference type="InterPro" id="IPR010917">
    <property type="entry name" value="TonB_rcpt_CS"/>
</dbReference>
<dbReference type="InterPro" id="IPR008969">
    <property type="entry name" value="CarboxyPept-like_regulatory"/>
</dbReference>
<dbReference type="InterPro" id="IPR012910">
    <property type="entry name" value="Plug_dom"/>
</dbReference>
<evidence type="ECO:0000256" key="3">
    <source>
        <dbReference type="ARBA" id="ARBA00022452"/>
    </source>
</evidence>
<sequence>MKHIFVLILYLGISIQTIAQTTYNGRIMDTGEHPISGVSIQSSTNPSIGVATNINGEFTIELDHKEVNITAMGYQSVVVTLQPGNNTIVLKQSQEELQQIIVSASREAQKRAEIPGAISVITSGRLEELKPFTITQIVNQAPGVFMSSSVASGNEQHMTSVRSPISTKSLFLYLEDGIPIRPTAVFNHNALLEMNDVSFDRVEVLKGPASSIYGSEAIGGSFNFITKHPSRDFSGSLGFQINDLGLSKYTLEVSDYANEKFGYYLGSQYTKRNNGPIGHSDYEKFSTTFKTVYHFNSSTTWINTIDLIDYRTDTSGSLTESDYNTGDYISDQTFTERSANAFRLKSTLNKYWNDRSKTTFNVILRDNQTDQIPSYRIRQFREQGELTGKGEGEINSDRFQSIVGLIQHKIDFNLANASLILGSSIDYSPQRYLAQTIEVTVDTQTAKNSAYRINQGDYILNYKANILNYAGYAQFEFNPMTNLKFTTALRYDGFNYDYDNQLDGQVGAADAVNNYNNFSPKIGLNYNFSKNSGLYINYANGFSPPQTSTLYRNKYVEIEGQILGLKPSRYNNYEVGGYFASRKWKVDFALYVLDGKNTLVTLRNDQDQYYNSNAGKTRSYGIEYGINYTILPELRISHNGSFANHRYLEFYDSGVDYSNSNMETAPQLLGITQVNYTPSYLPKLDLGLEYELVGSYNTSLENQRQNQDGNLGTSTYGGHHIFNLTASYSLKNLVLWMHALNIFDRLYSTRASYNVYTNENNYEPGGPRAFHLGVRYKF</sequence>
<dbReference type="STRING" id="555500.I215_00265"/>